<protein>
    <recommendedName>
        <fullName evidence="4 5">Large ribosomal subunit protein uL4</fullName>
    </recommendedName>
</protein>
<proteinExistence type="inferred from homology"/>
<dbReference type="Gene3D" id="3.40.1370.10">
    <property type="match status" value="1"/>
</dbReference>
<dbReference type="PANTHER" id="PTHR10746">
    <property type="entry name" value="50S RIBOSOMAL PROTEIN L4"/>
    <property type="match status" value="1"/>
</dbReference>
<accession>A0A532V0D2</accession>
<comment type="function">
    <text evidence="5">Forms part of the polypeptide exit tunnel.</text>
</comment>
<evidence type="ECO:0000256" key="1">
    <source>
        <dbReference type="ARBA" id="ARBA00010528"/>
    </source>
</evidence>
<dbReference type="HAMAP" id="MF_01328_B">
    <property type="entry name" value="Ribosomal_uL4_B"/>
    <property type="match status" value="1"/>
</dbReference>
<organism evidence="7 8">
    <name type="scientific">candidate division LCP-89 bacterium B3_LCP</name>
    <dbReference type="NCBI Taxonomy" id="2012998"/>
    <lineage>
        <taxon>Bacteria</taxon>
        <taxon>Pseudomonadati</taxon>
        <taxon>Bacteria division LCP-89</taxon>
    </lineage>
</organism>
<dbReference type="InterPro" id="IPR013005">
    <property type="entry name" value="Ribosomal_uL4-like"/>
</dbReference>
<keyword evidence="5" id="KW-0694">RNA-binding</keyword>
<comment type="similarity">
    <text evidence="1 5">Belongs to the universal ribosomal protein uL4 family.</text>
</comment>
<gene>
    <name evidence="5" type="primary">rplD</name>
    <name evidence="7" type="ORF">CEE37_08895</name>
</gene>
<dbReference type="Proteomes" id="UP000319619">
    <property type="component" value="Unassembled WGS sequence"/>
</dbReference>
<feature type="region of interest" description="Disordered" evidence="6">
    <location>
        <begin position="44"/>
        <end position="74"/>
    </location>
</feature>
<dbReference type="InterPro" id="IPR023574">
    <property type="entry name" value="Ribosomal_uL4_dom_sf"/>
</dbReference>
<dbReference type="GO" id="GO:0019843">
    <property type="term" value="F:rRNA binding"/>
    <property type="evidence" value="ECO:0007669"/>
    <property type="project" value="UniProtKB-UniRule"/>
</dbReference>
<dbReference type="AlphaFoldDB" id="A0A532V0D2"/>
<evidence type="ECO:0000256" key="4">
    <source>
        <dbReference type="ARBA" id="ARBA00035244"/>
    </source>
</evidence>
<comment type="function">
    <text evidence="5">One of the primary rRNA binding proteins, this protein initially binds near the 5'-end of the 23S rRNA. It is important during the early stages of 50S assembly. It makes multiple contacts with different domains of the 23S rRNA in the assembled 50S subunit and ribosome.</text>
</comment>
<name>A0A532V0D2_UNCL8</name>
<dbReference type="Pfam" id="PF00573">
    <property type="entry name" value="Ribosomal_L4"/>
    <property type="match status" value="1"/>
</dbReference>
<dbReference type="GO" id="GO:0005840">
    <property type="term" value="C:ribosome"/>
    <property type="evidence" value="ECO:0007669"/>
    <property type="project" value="UniProtKB-KW"/>
</dbReference>
<reference evidence="7 8" key="1">
    <citation type="submission" date="2017-06" db="EMBL/GenBank/DDBJ databases">
        <title>Novel microbial phyla capable of carbon fixation and sulfur reduction in deep-sea sediments.</title>
        <authorList>
            <person name="Huang J."/>
            <person name="Baker B."/>
            <person name="Wang Y."/>
        </authorList>
    </citation>
    <scope>NUCLEOTIDE SEQUENCE [LARGE SCALE GENOMIC DNA]</scope>
    <source>
        <strain evidence="7">B3_LCP</strain>
    </source>
</reference>
<dbReference type="InterPro" id="IPR002136">
    <property type="entry name" value="Ribosomal_uL4"/>
</dbReference>
<comment type="subunit">
    <text evidence="5">Part of the 50S ribosomal subunit.</text>
</comment>
<dbReference type="GO" id="GO:0006412">
    <property type="term" value="P:translation"/>
    <property type="evidence" value="ECO:0007669"/>
    <property type="project" value="UniProtKB-UniRule"/>
</dbReference>
<dbReference type="SUPFAM" id="SSF52166">
    <property type="entry name" value="Ribosomal protein L4"/>
    <property type="match status" value="1"/>
</dbReference>
<sequence>MKFPVFNLQGEKSGQEVELPDDIVKIEPHKHAIYLAVKRQLVRTRQGTSSTKTRSEVRGGGRKPWRQKGSGAARAGTIRSPIWRGGGRAFGPKPHPYDVRLPAKVKKLARRSALAARAQDGGLRIVEDFNFDKPEAKNLFGILKGFRNDKTPVILLLADYNTPMHLSARNIPHCTVQKSSAVSTYELIRHKIVLLQKSAVEPLVEVLKNA</sequence>
<keyword evidence="3 5" id="KW-0687">Ribonucleoprotein</keyword>
<evidence type="ECO:0000256" key="5">
    <source>
        <dbReference type="HAMAP-Rule" id="MF_01328"/>
    </source>
</evidence>
<dbReference type="EMBL" id="NJBN01000005">
    <property type="protein sequence ID" value="TKJ40427.1"/>
    <property type="molecule type" value="Genomic_DNA"/>
</dbReference>
<evidence type="ECO:0000256" key="3">
    <source>
        <dbReference type="ARBA" id="ARBA00023274"/>
    </source>
</evidence>
<comment type="caution">
    <text evidence="7">The sequence shown here is derived from an EMBL/GenBank/DDBJ whole genome shotgun (WGS) entry which is preliminary data.</text>
</comment>
<dbReference type="PANTHER" id="PTHR10746:SF6">
    <property type="entry name" value="LARGE RIBOSOMAL SUBUNIT PROTEIN UL4M"/>
    <property type="match status" value="1"/>
</dbReference>
<keyword evidence="2 5" id="KW-0689">Ribosomal protein</keyword>
<evidence type="ECO:0000313" key="8">
    <source>
        <dbReference type="Proteomes" id="UP000319619"/>
    </source>
</evidence>
<evidence type="ECO:0000256" key="6">
    <source>
        <dbReference type="SAM" id="MobiDB-lite"/>
    </source>
</evidence>
<dbReference type="NCBIfam" id="TIGR03953">
    <property type="entry name" value="rplD_bact"/>
    <property type="match status" value="1"/>
</dbReference>
<dbReference type="GO" id="GO:0003735">
    <property type="term" value="F:structural constituent of ribosome"/>
    <property type="evidence" value="ECO:0007669"/>
    <property type="project" value="InterPro"/>
</dbReference>
<dbReference type="GO" id="GO:1990904">
    <property type="term" value="C:ribonucleoprotein complex"/>
    <property type="evidence" value="ECO:0007669"/>
    <property type="project" value="UniProtKB-KW"/>
</dbReference>
<evidence type="ECO:0000256" key="2">
    <source>
        <dbReference type="ARBA" id="ARBA00022980"/>
    </source>
</evidence>
<keyword evidence="5" id="KW-0699">rRNA-binding</keyword>
<evidence type="ECO:0000313" key="7">
    <source>
        <dbReference type="EMBL" id="TKJ40427.1"/>
    </source>
</evidence>